<accession>A0A3G5A3H0</accession>
<gene>
    <name evidence="1" type="ORF">Gaeavirus5_6</name>
</gene>
<protein>
    <submittedName>
        <fullName evidence="1">Uncharacterized protein</fullName>
    </submittedName>
</protein>
<sequence length="31" mass="3742">MAHHELNRNPSNSNIFLLTDNKHRIKYITTY</sequence>
<dbReference type="EMBL" id="MK072203">
    <property type="protein sequence ID" value="AYV80009.1"/>
    <property type="molecule type" value="Genomic_DNA"/>
</dbReference>
<proteinExistence type="predicted"/>
<evidence type="ECO:0000313" key="1">
    <source>
        <dbReference type="EMBL" id="AYV80009.1"/>
    </source>
</evidence>
<name>A0A3G5A3H0_9VIRU</name>
<organism evidence="1">
    <name type="scientific">Gaeavirus sp</name>
    <dbReference type="NCBI Taxonomy" id="2487767"/>
    <lineage>
        <taxon>Viruses</taxon>
        <taxon>Varidnaviria</taxon>
        <taxon>Bamfordvirae</taxon>
        <taxon>Nucleocytoviricota</taxon>
        <taxon>Megaviricetes</taxon>
        <taxon>Imitervirales</taxon>
        <taxon>Mimiviridae</taxon>
        <taxon>Klosneuvirinae</taxon>
    </lineage>
</organism>
<reference evidence="1" key="1">
    <citation type="submission" date="2018-10" db="EMBL/GenBank/DDBJ databases">
        <title>Hidden diversity of soil giant viruses.</title>
        <authorList>
            <person name="Schulz F."/>
            <person name="Alteio L."/>
            <person name="Goudeau D."/>
            <person name="Ryan E.M."/>
            <person name="Malmstrom R.R."/>
            <person name="Blanchard J."/>
            <person name="Woyke T."/>
        </authorList>
    </citation>
    <scope>NUCLEOTIDE SEQUENCE</scope>
    <source>
        <strain evidence="1">GAV1</strain>
    </source>
</reference>